<organism evidence="2 3">
    <name type="scientific">Setaria digitata</name>
    <dbReference type="NCBI Taxonomy" id="48799"/>
    <lineage>
        <taxon>Eukaryota</taxon>
        <taxon>Metazoa</taxon>
        <taxon>Ecdysozoa</taxon>
        <taxon>Nematoda</taxon>
        <taxon>Chromadorea</taxon>
        <taxon>Rhabditida</taxon>
        <taxon>Spirurina</taxon>
        <taxon>Spiruromorpha</taxon>
        <taxon>Filarioidea</taxon>
        <taxon>Setariidae</taxon>
        <taxon>Setaria</taxon>
    </lineage>
</organism>
<feature type="compositionally biased region" description="Basic residues" evidence="1">
    <location>
        <begin position="123"/>
        <end position="132"/>
    </location>
</feature>
<dbReference type="Proteomes" id="UP000887581">
    <property type="component" value="Unplaced"/>
</dbReference>
<dbReference type="AlphaFoldDB" id="A0A915Q027"/>
<evidence type="ECO:0000313" key="2">
    <source>
        <dbReference type="Proteomes" id="UP000887581"/>
    </source>
</evidence>
<reference evidence="3" key="1">
    <citation type="submission" date="2022-11" db="UniProtKB">
        <authorList>
            <consortium name="WormBaseParasite"/>
        </authorList>
    </citation>
    <scope>IDENTIFICATION</scope>
</reference>
<dbReference type="WBParaSite" id="sdigi.contig667.g9430.t1">
    <property type="protein sequence ID" value="sdigi.contig667.g9430.t1"/>
    <property type="gene ID" value="sdigi.contig667.g9430"/>
</dbReference>
<sequence length="393" mass="44704">MKDSKIGSKEPGSFLSREPIDSRMPNILVPKPGQYPLLYDNGPCGYPSSAQPFPSTESEKCLEFLHASTAKSPSQKRKNEPKVSVPDSVKIDNFEKEEPEDGKEQQYDDDISVPSKDNLEKGKQKRRKKKQKINLEEEEVRAAADQDQSEPQATSTPASGRYQHQVKVDNVHEWISRIGRSTSPIPYISPNKRVILIPEPSTDDLHAKNEESSGDPDPVDVPSEDTKREKQANVEKCTNEILETDVEIPVDIKEKSTSLLKTSPTSPTPPTFLTPISESLNAPPKDAFFDDQSHWRKNRKETKRLETRNDWQKNGEEVKLSHKLFWNPPDKRAEARLSRALESSWLYETPSVQSRLSSGREDQSTDDVRQTFQQPFPMHYTSQGINLKQSYYI</sequence>
<evidence type="ECO:0000313" key="3">
    <source>
        <dbReference type="WBParaSite" id="sdigi.contig667.g9430.t1"/>
    </source>
</evidence>
<protein>
    <submittedName>
        <fullName evidence="3">Uncharacterized protein</fullName>
    </submittedName>
</protein>
<feature type="region of interest" description="Disordered" evidence="1">
    <location>
        <begin position="196"/>
        <end position="240"/>
    </location>
</feature>
<proteinExistence type="predicted"/>
<accession>A0A915Q027</accession>
<name>A0A915Q027_9BILA</name>
<feature type="compositionally biased region" description="Polar residues" evidence="1">
    <location>
        <begin position="149"/>
        <end position="158"/>
    </location>
</feature>
<feature type="compositionally biased region" description="Basic and acidic residues" evidence="1">
    <location>
        <begin position="89"/>
        <end position="106"/>
    </location>
</feature>
<feature type="region of interest" description="Disordered" evidence="1">
    <location>
        <begin position="1"/>
        <end position="166"/>
    </location>
</feature>
<feature type="compositionally biased region" description="Basic and acidic residues" evidence="1">
    <location>
        <begin position="224"/>
        <end position="233"/>
    </location>
</feature>
<evidence type="ECO:0000256" key="1">
    <source>
        <dbReference type="SAM" id="MobiDB-lite"/>
    </source>
</evidence>
<keyword evidence="2" id="KW-1185">Reference proteome</keyword>